<evidence type="ECO:0000313" key="3">
    <source>
        <dbReference type="EMBL" id="MFC2968167.1"/>
    </source>
</evidence>
<keyword evidence="1" id="KW-0812">Transmembrane</keyword>
<organism evidence="3 4">
    <name type="scientific">Acidimangrovimonas pyrenivorans</name>
    <dbReference type="NCBI Taxonomy" id="2030798"/>
    <lineage>
        <taxon>Bacteria</taxon>
        <taxon>Pseudomonadati</taxon>
        <taxon>Pseudomonadota</taxon>
        <taxon>Alphaproteobacteria</taxon>
        <taxon>Rhodobacterales</taxon>
        <taxon>Paracoccaceae</taxon>
        <taxon>Acidimangrovimonas</taxon>
    </lineage>
</organism>
<dbReference type="EMBL" id="JBHRSK010000004">
    <property type="protein sequence ID" value="MFC2968167.1"/>
    <property type="molecule type" value="Genomic_DNA"/>
</dbReference>
<keyword evidence="1" id="KW-0472">Membrane</keyword>
<feature type="domain" description="YrhK" evidence="2">
    <location>
        <begin position="21"/>
        <end position="76"/>
    </location>
</feature>
<name>A0ABV7AGN0_9RHOB</name>
<sequence>MSLFNPDNRNRTPQHCRIWAAYEVAYTFVDFSAAGMFVIGSALFFDQATTYLATWLFLVGSICFGLKPTLRLVREIHLLRLGDVEDVAEELDV</sequence>
<gene>
    <name evidence="3" type="ORF">ACFOES_08680</name>
</gene>
<dbReference type="Proteomes" id="UP001595443">
    <property type="component" value="Unassembled WGS sequence"/>
</dbReference>
<keyword evidence="1" id="KW-1133">Transmembrane helix</keyword>
<evidence type="ECO:0000259" key="2">
    <source>
        <dbReference type="Pfam" id="PF14145"/>
    </source>
</evidence>
<keyword evidence="4" id="KW-1185">Reference proteome</keyword>
<proteinExistence type="predicted"/>
<feature type="transmembrane region" description="Helical" evidence="1">
    <location>
        <begin position="51"/>
        <end position="70"/>
    </location>
</feature>
<dbReference type="Pfam" id="PF14145">
    <property type="entry name" value="YrhK"/>
    <property type="match status" value="1"/>
</dbReference>
<accession>A0ABV7AGN0</accession>
<evidence type="ECO:0000313" key="4">
    <source>
        <dbReference type="Proteomes" id="UP001595443"/>
    </source>
</evidence>
<feature type="transmembrane region" description="Helical" evidence="1">
    <location>
        <begin position="21"/>
        <end position="45"/>
    </location>
</feature>
<dbReference type="RefSeq" id="WP_377832841.1">
    <property type="nucleotide sequence ID" value="NZ_JBHRSK010000004.1"/>
</dbReference>
<reference evidence="4" key="1">
    <citation type="journal article" date="2019" name="Int. J. Syst. Evol. Microbiol.">
        <title>The Global Catalogue of Microorganisms (GCM) 10K type strain sequencing project: providing services to taxonomists for standard genome sequencing and annotation.</title>
        <authorList>
            <consortium name="The Broad Institute Genomics Platform"/>
            <consortium name="The Broad Institute Genome Sequencing Center for Infectious Disease"/>
            <person name="Wu L."/>
            <person name="Ma J."/>
        </authorList>
    </citation>
    <scope>NUCLEOTIDE SEQUENCE [LARGE SCALE GENOMIC DNA]</scope>
    <source>
        <strain evidence="4">KCTC 62192</strain>
    </source>
</reference>
<dbReference type="InterPro" id="IPR025424">
    <property type="entry name" value="YrhK_domain"/>
</dbReference>
<comment type="caution">
    <text evidence="3">The sequence shown here is derived from an EMBL/GenBank/DDBJ whole genome shotgun (WGS) entry which is preliminary data.</text>
</comment>
<protein>
    <submittedName>
        <fullName evidence="3">YrhK family protein</fullName>
    </submittedName>
</protein>
<evidence type="ECO:0000256" key="1">
    <source>
        <dbReference type="SAM" id="Phobius"/>
    </source>
</evidence>